<accession>A0AAW0MH69</accession>
<reference evidence="2" key="1">
    <citation type="submission" date="2024-04" db="EMBL/GenBank/DDBJ databases">
        <title>Salinicola lusitanus LLJ914,a marine bacterium isolated from the Okinawa Trough.</title>
        <authorList>
            <person name="Li J."/>
        </authorList>
    </citation>
    <scope>NUCLEOTIDE SEQUENCE [LARGE SCALE GENOMIC DNA]</scope>
</reference>
<comment type="caution">
    <text evidence="1">The sequence shown here is derived from an EMBL/GenBank/DDBJ whole genome shotgun (WGS) entry which is preliminary data.</text>
</comment>
<gene>
    <name evidence="1" type="ORF">WMY93_033465</name>
</gene>
<dbReference type="EMBL" id="JBBPFD010000183">
    <property type="protein sequence ID" value="KAK7879867.1"/>
    <property type="molecule type" value="Genomic_DNA"/>
</dbReference>
<sequence>MPLLLRDYVSSSCSGCVSRARAVLWLALARFGTLLFAVEYVRTVSVAEDTSLLSSSLHCTFSTSHFRPCVKREHRERAPEVGAEQKVKARNETHVRPETPCLTPRRLTSSCFRYKHSSSCACSLSKRGVRTGDVKTFDFSADLLRQSRVFLPRTFTKQQRIITFIRK</sequence>
<keyword evidence="2" id="KW-1185">Reference proteome</keyword>
<evidence type="ECO:0000313" key="2">
    <source>
        <dbReference type="Proteomes" id="UP001460270"/>
    </source>
</evidence>
<dbReference type="Proteomes" id="UP001460270">
    <property type="component" value="Unassembled WGS sequence"/>
</dbReference>
<protein>
    <recommendedName>
        <fullName evidence="3">Transmembrane protein</fullName>
    </recommendedName>
</protein>
<evidence type="ECO:0000313" key="1">
    <source>
        <dbReference type="EMBL" id="KAK7879867.1"/>
    </source>
</evidence>
<evidence type="ECO:0008006" key="3">
    <source>
        <dbReference type="Google" id="ProtNLM"/>
    </source>
</evidence>
<proteinExistence type="predicted"/>
<name>A0AAW0MH69_9GOBI</name>
<organism evidence="1 2">
    <name type="scientific">Mugilogobius chulae</name>
    <name type="common">yellowstripe goby</name>
    <dbReference type="NCBI Taxonomy" id="88201"/>
    <lineage>
        <taxon>Eukaryota</taxon>
        <taxon>Metazoa</taxon>
        <taxon>Chordata</taxon>
        <taxon>Craniata</taxon>
        <taxon>Vertebrata</taxon>
        <taxon>Euteleostomi</taxon>
        <taxon>Actinopterygii</taxon>
        <taxon>Neopterygii</taxon>
        <taxon>Teleostei</taxon>
        <taxon>Neoteleostei</taxon>
        <taxon>Acanthomorphata</taxon>
        <taxon>Gobiaria</taxon>
        <taxon>Gobiiformes</taxon>
        <taxon>Gobioidei</taxon>
        <taxon>Gobiidae</taxon>
        <taxon>Gobionellinae</taxon>
        <taxon>Mugilogobius</taxon>
    </lineage>
</organism>
<dbReference type="AlphaFoldDB" id="A0AAW0MH69"/>